<evidence type="ECO:0000256" key="3">
    <source>
        <dbReference type="ARBA" id="ARBA00021874"/>
    </source>
</evidence>
<feature type="domain" description="Amidase" evidence="4">
    <location>
        <begin position="355"/>
        <end position="443"/>
    </location>
</feature>
<dbReference type="AlphaFoldDB" id="A0ABD5K3H1"/>
<organism evidence="5 6">
    <name type="scientific">Ochrobactrum teleogrylli</name>
    <dbReference type="NCBI Taxonomy" id="2479765"/>
    <lineage>
        <taxon>Bacteria</taxon>
        <taxon>Pseudomonadati</taxon>
        <taxon>Pseudomonadota</taxon>
        <taxon>Alphaproteobacteria</taxon>
        <taxon>Hyphomicrobiales</taxon>
        <taxon>Brucellaceae</taxon>
        <taxon>Brucella/Ochrobactrum group</taxon>
        <taxon>Ochrobactrum</taxon>
    </lineage>
</organism>
<evidence type="ECO:0000256" key="1">
    <source>
        <dbReference type="ARBA" id="ARBA00003871"/>
    </source>
</evidence>
<evidence type="ECO:0000259" key="4">
    <source>
        <dbReference type="Pfam" id="PF01425"/>
    </source>
</evidence>
<dbReference type="Pfam" id="PF01425">
    <property type="entry name" value="Amidase"/>
    <property type="match status" value="2"/>
</dbReference>
<dbReference type="SUPFAM" id="SSF75304">
    <property type="entry name" value="Amidase signature (AS) enzymes"/>
    <property type="match status" value="1"/>
</dbReference>
<dbReference type="NCBIfam" id="NF005687">
    <property type="entry name" value="PRK07487.1"/>
    <property type="match status" value="1"/>
</dbReference>
<evidence type="ECO:0000313" key="6">
    <source>
        <dbReference type="Proteomes" id="UP001362311"/>
    </source>
</evidence>
<dbReference type="EMBL" id="JBBHKQ010000002">
    <property type="protein sequence ID" value="MEJ5902471.1"/>
    <property type="molecule type" value="Genomic_DNA"/>
</dbReference>
<comment type="similarity">
    <text evidence="2">Belongs to the amidase family.</text>
</comment>
<dbReference type="Proteomes" id="UP001362311">
    <property type="component" value="Unassembled WGS sequence"/>
</dbReference>
<accession>A0ABD5K3H1</accession>
<dbReference type="PANTHER" id="PTHR11895">
    <property type="entry name" value="TRANSAMIDASE"/>
    <property type="match status" value="1"/>
</dbReference>
<evidence type="ECO:0000256" key="2">
    <source>
        <dbReference type="ARBA" id="ARBA00009199"/>
    </source>
</evidence>
<dbReference type="InterPro" id="IPR000120">
    <property type="entry name" value="Amidase"/>
</dbReference>
<sequence>MQDLWRLSATELAKLIKTKQISAKESAEAALDRLHAVNPMINAVVDHRPDDVMKQAEAIDDAIARGDQLGTLAGVPVTTKIGADQEGYATSDGMRLQRGNLAPADNPAIANLRKSGAILLARTNCSAVSYRWFSTNLLHGDTKNPHDPDITPGGSSGGAGAAVAAGIGQIAHGSDIAGSIRYPAYACGVHGLRPSLGRVPHFNPSFGGRTIGGQIGAVSGPLARTIADLRLGLEAMSVPCPYDPWYAPVPLEGPARPKRVALSVDPDGLNPKPEVVSAVLRAADHLSRAGWIVEEVRDTPPLREPAALQARLWLGDCYEAQLEAAEREGDPGALACLVGMRERVYPFDLSGTLIRRDEIIRTWFAFLEKYTVVLMPVSGELPFKDNLDLESQSELERVWHAQMPQVGIPFMGLPALSMTTGFVGRIPVGVQLVAARFREDLCLAAGETIEAAGVEIAPVDPVH</sequence>
<gene>
    <name evidence="5" type="ORF">WIX40_20485</name>
</gene>
<name>A0ABD5K3H1_9HYPH</name>
<feature type="domain" description="Amidase" evidence="4">
    <location>
        <begin position="26"/>
        <end position="302"/>
    </location>
</feature>
<dbReference type="InterPro" id="IPR036928">
    <property type="entry name" value="AS_sf"/>
</dbReference>
<dbReference type="Gene3D" id="3.90.1300.10">
    <property type="entry name" value="Amidase signature (AS) domain"/>
    <property type="match status" value="1"/>
</dbReference>
<dbReference type="InterPro" id="IPR020556">
    <property type="entry name" value="Amidase_CS"/>
</dbReference>
<dbReference type="PANTHER" id="PTHR11895:SF7">
    <property type="entry name" value="GLUTAMYL-TRNA(GLN) AMIDOTRANSFERASE SUBUNIT A, MITOCHONDRIAL"/>
    <property type="match status" value="1"/>
</dbReference>
<comment type="caution">
    <text evidence="5">The sequence shown here is derived from an EMBL/GenBank/DDBJ whole genome shotgun (WGS) entry which is preliminary data.</text>
</comment>
<reference evidence="5 6" key="1">
    <citation type="submission" date="2024-03" db="EMBL/GenBank/DDBJ databases">
        <title>Reference genomes for the five species model microbial community.</title>
        <authorList>
            <person name="Padfield D."/>
        </authorList>
    </citation>
    <scope>NUCLEOTIDE SEQUENCE [LARGE SCALE GENOMIC DNA]</scope>
    <source>
        <strain evidence="5 6">AB1</strain>
    </source>
</reference>
<protein>
    <recommendedName>
        <fullName evidence="3">Indoleacetamide hydrolase</fullName>
    </recommendedName>
</protein>
<dbReference type="PROSITE" id="PS00571">
    <property type="entry name" value="AMIDASES"/>
    <property type="match status" value="1"/>
</dbReference>
<proteinExistence type="inferred from homology"/>
<dbReference type="RefSeq" id="WP_339441792.1">
    <property type="nucleotide sequence ID" value="NZ_JBBHKQ010000002.1"/>
</dbReference>
<comment type="function">
    <text evidence="1">Hydrolyzes indole-3-acetamide (IAM) into indole-3-acetic acid (IAA).</text>
</comment>
<evidence type="ECO:0000313" key="5">
    <source>
        <dbReference type="EMBL" id="MEJ5902471.1"/>
    </source>
</evidence>
<dbReference type="InterPro" id="IPR023631">
    <property type="entry name" value="Amidase_dom"/>
</dbReference>